<keyword evidence="4" id="KW-1185">Reference proteome</keyword>
<feature type="region of interest" description="Disordered" evidence="1">
    <location>
        <begin position="86"/>
        <end position="108"/>
    </location>
</feature>
<feature type="chain" id="PRO_5042119954" description="Apple domain-containing protein" evidence="2">
    <location>
        <begin position="32"/>
        <end position="940"/>
    </location>
</feature>
<keyword evidence="2" id="KW-0732">Signal</keyword>
<dbReference type="AlphaFoldDB" id="A0AAD6NF71"/>
<evidence type="ECO:0000256" key="2">
    <source>
        <dbReference type="SAM" id="SignalP"/>
    </source>
</evidence>
<feature type="signal peptide" evidence="2">
    <location>
        <begin position="1"/>
        <end position="31"/>
    </location>
</feature>
<feature type="compositionally biased region" description="Low complexity" evidence="1">
    <location>
        <begin position="318"/>
        <end position="366"/>
    </location>
</feature>
<reference evidence="3" key="1">
    <citation type="submission" date="2023-01" db="EMBL/GenBank/DDBJ databases">
        <title>The chitinases involved in constricting ring structure development in the nematode-trapping fungus Drechslerella dactyloides.</title>
        <authorList>
            <person name="Wang R."/>
            <person name="Zhang L."/>
            <person name="Tang P."/>
            <person name="Li S."/>
            <person name="Liang L."/>
        </authorList>
    </citation>
    <scope>NUCLEOTIDE SEQUENCE</scope>
    <source>
        <strain evidence="3">YMF1.00031</strain>
    </source>
</reference>
<dbReference type="EMBL" id="JAQGDS010000011">
    <property type="protein sequence ID" value="KAJ6257186.1"/>
    <property type="molecule type" value="Genomic_DNA"/>
</dbReference>
<evidence type="ECO:0000313" key="3">
    <source>
        <dbReference type="EMBL" id="KAJ6257186.1"/>
    </source>
</evidence>
<gene>
    <name evidence="3" type="ORF">Dda_8072</name>
</gene>
<feature type="region of interest" description="Disordered" evidence="1">
    <location>
        <begin position="288"/>
        <end position="374"/>
    </location>
</feature>
<feature type="compositionally biased region" description="Low complexity" evidence="1">
    <location>
        <begin position="95"/>
        <end position="108"/>
    </location>
</feature>
<name>A0AAD6NF71_DREDA</name>
<sequence>MICFWPSFSLLLQYLIFYLVLSLAVTPFVYCQDGTTVVTVTTILTPTVFGTLDGRQNCPVGEPSLDFCSDVQLSWMGSTHYSSMNGTTGTGASSGGPPSSTTSGASPTASSQYQDIIDGSAFQLYLAFPNGAVYYIKIGNGGYVYLIIAAAGQLFRWEDSSVVTFEPRERTLFALPDSLLSSLRPRQNDGNSVSSSHGSIKVGRIVPEGAFTNFTFIPRGNVVELVLFISGQTALFGTGPGCSSDFRAPSNGLAFNLEDNFDSLPNCQQVILTAAVAGNSPVIPSSSIVTSTSSGGGSISSGSSSSTSSRRRTRTRSRSTTTSRPESPSSTRPSSTRTGITTGSETSSSRSASPGSTGPSSPSDTSQPCSGTSCSASDTETPSPACTAASCTVECLATAQIPASLSCPNDVANDYVTVDRRVYSLCTGYSLVGLSGVAANSQGGPESTLSLLQCLESCAEAGCTGMAFKIEQNYRPVQTWSCLFETDSPQSYVTGNATTYVESEYTAAVYICSNTFDDTIEPPNPTRNTILIPEVPCERAEPIPTARFCPYNTATGTDSYQQFTTFDSTVYTLCPEGQYTGVAPDPNLFSSATTLPLPFTLTDCLTQCTSSSSPDPCNGILFVVNTEQPPVVTNGYSVVCLMLTDSSESFTTSVFGGLNHVLALREICTNTFAYTGCAEDLVATPATAACCQGRQGYLYTTGSSVFNVCPGCFWPSSGLMTPQSTGTANAIFIDDCLSSCTDCTAIGVLSFSTSAPGGRSLTYACNSPTVAGLEMTDASPVNGFVEFPTAAAFLCTNSWSADPSPPITSPVTPTFAFCEPTFSTVTGQLIPRTVWYTSVLGGVSLTWGGIQPGGFVDATMQTSGCFAACTDPLTPASGRYIESCASLARGAASSAFEVIRFDQNDGMCVCRYYDPIIQYTATEFITAPNVLEVYAYSTTS</sequence>
<organism evidence="3 4">
    <name type="scientific">Drechslerella dactyloides</name>
    <name type="common">Nematode-trapping fungus</name>
    <name type="synonym">Arthrobotrys dactyloides</name>
    <dbReference type="NCBI Taxonomy" id="74499"/>
    <lineage>
        <taxon>Eukaryota</taxon>
        <taxon>Fungi</taxon>
        <taxon>Dikarya</taxon>
        <taxon>Ascomycota</taxon>
        <taxon>Pezizomycotina</taxon>
        <taxon>Orbiliomycetes</taxon>
        <taxon>Orbiliales</taxon>
        <taxon>Orbiliaceae</taxon>
        <taxon>Drechslerella</taxon>
    </lineage>
</organism>
<evidence type="ECO:0000256" key="1">
    <source>
        <dbReference type="SAM" id="MobiDB-lite"/>
    </source>
</evidence>
<evidence type="ECO:0000313" key="4">
    <source>
        <dbReference type="Proteomes" id="UP001221413"/>
    </source>
</evidence>
<protein>
    <recommendedName>
        <fullName evidence="5">Apple domain-containing protein</fullName>
    </recommendedName>
</protein>
<dbReference type="Proteomes" id="UP001221413">
    <property type="component" value="Unassembled WGS sequence"/>
</dbReference>
<proteinExistence type="predicted"/>
<accession>A0AAD6NF71</accession>
<evidence type="ECO:0008006" key="5">
    <source>
        <dbReference type="Google" id="ProtNLM"/>
    </source>
</evidence>
<comment type="caution">
    <text evidence="3">The sequence shown here is derived from an EMBL/GenBank/DDBJ whole genome shotgun (WGS) entry which is preliminary data.</text>
</comment>